<proteinExistence type="predicted"/>
<sequence>MLRSGRLRHKSSRGPGRSPRDNLLGSKSDWQWLLRNQQQYEDAFQIELGPSSSTTTFQYLAMASHLYLRHVTDAEEPTAALKLPNIEDGETSPTPDLTDI</sequence>
<dbReference type="EMBL" id="MEIA01000463">
    <property type="protein sequence ID" value="OJF10697.1"/>
    <property type="molecule type" value="Genomic_DNA"/>
</dbReference>
<dbReference type="Proteomes" id="UP000182486">
    <property type="component" value="Unassembled WGS sequence"/>
</dbReference>
<feature type="compositionally biased region" description="Polar residues" evidence="1">
    <location>
        <begin position="91"/>
        <end position="100"/>
    </location>
</feature>
<accession>A0A1K0FCZ5</accession>
<gene>
    <name evidence="2" type="ORF">BG844_30580</name>
</gene>
<dbReference type="AlphaFoldDB" id="A0A1K0FCZ5"/>
<feature type="region of interest" description="Disordered" evidence="1">
    <location>
        <begin position="1"/>
        <end position="25"/>
    </location>
</feature>
<dbReference type="RefSeq" id="WP_084557380.1">
    <property type="nucleotide sequence ID" value="NZ_MEIA01000463.1"/>
</dbReference>
<evidence type="ECO:0000313" key="3">
    <source>
        <dbReference type="Proteomes" id="UP000182486"/>
    </source>
</evidence>
<name>A0A1K0FCZ5_9ACTN</name>
<evidence type="ECO:0000313" key="2">
    <source>
        <dbReference type="EMBL" id="OJF10697.1"/>
    </source>
</evidence>
<protein>
    <submittedName>
        <fullName evidence="2">Uncharacterized protein</fullName>
    </submittedName>
</protein>
<comment type="caution">
    <text evidence="2">The sequence shown here is derived from an EMBL/GenBank/DDBJ whole genome shotgun (WGS) entry which is preliminary data.</text>
</comment>
<feature type="region of interest" description="Disordered" evidence="1">
    <location>
        <begin position="78"/>
        <end position="100"/>
    </location>
</feature>
<dbReference type="Pfam" id="PF19860">
    <property type="entry name" value="DUF6334"/>
    <property type="match status" value="1"/>
</dbReference>
<dbReference type="InterPro" id="IPR046297">
    <property type="entry name" value="DUF6334"/>
</dbReference>
<reference evidence="2 3" key="1">
    <citation type="submission" date="2016-09" db="EMBL/GenBank/DDBJ databases">
        <title>Couchioplanes caeruleus draft genome sequence.</title>
        <authorList>
            <person name="Sheehan J."/>
            <person name="Caffrey P."/>
        </authorList>
    </citation>
    <scope>NUCLEOTIDE SEQUENCE [LARGE SCALE GENOMIC DNA]</scope>
    <source>
        <strain evidence="2 3">DSM 43634</strain>
    </source>
</reference>
<organism evidence="2 3">
    <name type="scientific">Couchioplanes caeruleus subsp. caeruleus</name>
    <dbReference type="NCBI Taxonomy" id="56427"/>
    <lineage>
        <taxon>Bacteria</taxon>
        <taxon>Bacillati</taxon>
        <taxon>Actinomycetota</taxon>
        <taxon>Actinomycetes</taxon>
        <taxon>Micromonosporales</taxon>
        <taxon>Micromonosporaceae</taxon>
        <taxon>Couchioplanes</taxon>
    </lineage>
</organism>
<feature type="compositionally biased region" description="Basic residues" evidence="1">
    <location>
        <begin position="1"/>
        <end position="12"/>
    </location>
</feature>
<evidence type="ECO:0000256" key="1">
    <source>
        <dbReference type="SAM" id="MobiDB-lite"/>
    </source>
</evidence>
<keyword evidence="3" id="KW-1185">Reference proteome</keyword>